<feature type="region of interest" description="Disordered" evidence="1">
    <location>
        <begin position="275"/>
        <end position="319"/>
    </location>
</feature>
<keyword evidence="3" id="KW-1185">Reference proteome</keyword>
<dbReference type="EnsemblMetazoa" id="SCAU009765-RA">
    <property type="protein sequence ID" value="SCAU009765-PA"/>
    <property type="gene ID" value="SCAU009765"/>
</dbReference>
<evidence type="ECO:0000313" key="2">
    <source>
        <dbReference type="EnsemblMetazoa" id="SCAU009765-PA"/>
    </source>
</evidence>
<dbReference type="OrthoDB" id="8015231at2759"/>
<proteinExistence type="predicted"/>
<organism evidence="2 3">
    <name type="scientific">Stomoxys calcitrans</name>
    <name type="common">Stable fly</name>
    <name type="synonym">Conops calcitrans</name>
    <dbReference type="NCBI Taxonomy" id="35570"/>
    <lineage>
        <taxon>Eukaryota</taxon>
        <taxon>Metazoa</taxon>
        <taxon>Ecdysozoa</taxon>
        <taxon>Arthropoda</taxon>
        <taxon>Hexapoda</taxon>
        <taxon>Insecta</taxon>
        <taxon>Pterygota</taxon>
        <taxon>Neoptera</taxon>
        <taxon>Endopterygota</taxon>
        <taxon>Diptera</taxon>
        <taxon>Brachycera</taxon>
        <taxon>Muscomorpha</taxon>
        <taxon>Muscoidea</taxon>
        <taxon>Muscidae</taxon>
        <taxon>Stomoxys</taxon>
    </lineage>
</organism>
<evidence type="ECO:0000256" key="1">
    <source>
        <dbReference type="SAM" id="MobiDB-lite"/>
    </source>
</evidence>
<name>A0A1I8PNQ4_STOCA</name>
<sequence length="586" mass="66093">MQPIHTLLIVVKIQNSMSNPDTIVKYESSDVFGENLDHPSTSTMNSYYGDQPHQQGHHQHLNNLTMKRNFDQMQNGGGVPSIATANYNGNSVSSPNINNTYFPPQSYASGGSGALSTSGTEYDMFHHLNARMDLYGTQQQADGKPLKKYKRGESSLLFNPPFFKLLEGFTSPNHKDAIAARCYACGKVVRGNKSISSNFIKHMKRGHPEINKIYDSYKIYRIKTGILPHLSQIVDGKGDTTFDKDNSCGLIGDSNDENGAYIGTSAILDSSEICEGEEENKHSENSENDDDSTSMTNNRQSADVRSGNSENIAFQSGTTEPSSKLLEAINIVMEDKLKEFVKQTDFQQFAKMISDKNSITSEDKLSLMELRKEVEHLKQECAALRLAVQHSQASKRQLQHELQSVDKMLHQRKLIIRNLKVADSTDLQSAVQRLFVEKLGLEGIHILNCVIIPSARICPDTDKKCVLVELQNHTDVKTIFRQIPKLKDTGIFIESEISPAQRKRKDKLMIVRKELLRRKPDIKVMVRDCTLVVNSQQFYWDNVEGLCHDANKEALELNAIEYLKVLTSVDLREFIDILQNYDVQVR</sequence>
<accession>A0A1I8PNQ4</accession>
<feature type="compositionally biased region" description="Polar residues" evidence="1">
    <location>
        <begin position="293"/>
        <end position="319"/>
    </location>
</feature>
<reference evidence="2" key="1">
    <citation type="submission" date="2020-05" db="UniProtKB">
        <authorList>
            <consortium name="EnsemblMetazoa"/>
        </authorList>
    </citation>
    <scope>IDENTIFICATION</scope>
    <source>
        <strain evidence="2">USDA</strain>
    </source>
</reference>
<protein>
    <submittedName>
        <fullName evidence="2">Uncharacterized protein</fullName>
    </submittedName>
</protein>
<gene>
    <name evidence="2" type="primary">106089989</name>
</gene>
<evidence type="ECO:0000313" key="3">
    <source>
        <dbReference type="Proteomes" id="UP000095300"/>
    </source>
</evidence>
<dbReference type="Proteomes" id="UP000095300">
    <property type="component" value="Unassembled WGS sequence"/>
</dbReference>
<dbReference type="VEuPathDB" id="VectorBase:SCAU009765"/>
<dbReference type="AlphaFoldDB" id="A0A1I8PNQ4"/>
<dbReference type="KEGG" id="scac:106089989"/>